<dbReference type="Proteomes" id="UP000006039">
    <property type="component" value="Unassembled WGS sequence"/>
</dbReference>
<reference evidence="1" key="2">
    <citation type="submission" date="2010-07" db="EMBL/GenBank/DDBJ databases">
        <authorList>
            <consortium name="The Broad Institute Genome Sequencing Platform"/>
            <consortium name="Broad Institute Genome Sequencing Center for Infectious Disease"/>
            <person name="Ma L.-J."/>
            <person name="Dead R."/>
            <person name="Young S."/>
            <person name="Zeng Q."/>
            <person name="Koehrsen M."/>
            <person name="Alvarado L."/>
            <person name="Berlin A."/>
            <person name="Chapman S.B."/>
            <person name="Chen Z."/>
            <person name="Freedman E."/>
            <person name="Gellesch M."/>
            <person name="Goldberg J."/>
            <person name="Griggs A."/>
            <person name="Gujja S."/>
            <person name="Heilman E.R."/>
            <person name="Heiman D."/>
            <person name="Hepburn T."/>
            <person name="Howarth C."/>
            <person name="Jen D."/>
            <person name="Larson L."/>
            <person name="Mehta T."/>
            <person name="Neiman D."/>
            <person name="Pearson M."/>
            <person name="Roberts A."/>
            <person name="Saif S."/>
            <person name="Shea T."/>
            <person name="Shenoy N."/>
            <person name="Sisk P."/>
            <person name="Stolte C."/>
            <person name="Sykes S."/>
            <person name="Walk T."/>
            <person name="White J."/>
            <person name="Yandava C."/>
            <person name="Haas B."/>
            <person name="Nusbaum C."/>
            <person name="Birren B."/>
        </authorList>
    </citation>
    <scope>NUCLEOTIDE SEQUENCE</scope>
    <source>
        <strain evidence="1">R3-111a-1</strain>
    </source>
</reference>
<dbReference type="AlphaFoldDB" id="J8TZC2"/>
<feature type="non-terminal residue" evidence="1">
    <location>
        <position position="1"/>
    </location>
</feature>
<dbReference type="GeneID" id="20354782"/>
<dbReference type="EMBL" id="GL385650">
    <property type="protein sequence ID" value="EJT68097.1"/>
    <property type="molecule type" value="Genomic_DNA"/>
</dbReference>
<dbReference type="VEuPathDB" id="FungiDB:GGTG_14324"/>
<evidence type="ECO:0000313" key="1">
    <source>
        <dbReference type="EMBL" id="EJT68097.1"/>
    </source>
</evidence>
<proteinExistence type="predicted"/>
<protein>
    <submittedName>
        <fullName evidence="1 2">Uncharacterized protein</fullName>
    </submittedName>
</protein>
<dbReference type="RefSeq" id="XP_009230515.1">
    <property type="nucleotide sequence ID" value="XM_009232251.1"/>
</dbReference>
<reference evidence="2" key="4">
    <citation type="journal article" date="2015" name="G3 (Bethesda)">
        <title>Genome sequences of three phytopathogenic species of the Magnaporthaceae family of fungi.</title>
        <authorList>
            <person name="Okagaki L.H."/>
            <person name="Nunes C.C."/>
            <person name="Sailsbery J."/>
            <person name="Clay B."/>
            <person name="Brown D."/>
            <person name="John T."/>
            <person name="Oh Y."/>
            <person name="Young N."/>
            <person name="Fitzgerald M."/>
            <person name="Haas B.J."/>
            <person name="Zeng Q."/>
            <person name="Young S."/>
            <person name="Adiconis X."/>
            <person name="Fan L."/>
            <person name="Levin J.Z."/>
            <person name="Mitchell T.K."/>
            <person name="Okubara P.A."/>
            <person name="Farman M.L."/>
            <person name="Kohn L.M."/>
            <person name="Birren B."/>
            <person name="Ma L.-J."/>
            <person name="Dean R.A."/>
        </authorList>
    </citation>
    <scope>NUCLEOTIDE SEQUENCE</scope>
    <source>
        <strain evidence="2">R3-111a-1</strain>
    </source>
</reference>
<reference evidence="1" key="3">
    <citation type="submission" date="2010-09" db="EMBL/GenBank/DDBJ databases">
        <title>Annotation of Gaeumannomyces graminis var. tritici R3-111a-1.</title>
        <authorList>
            <consortium name="The Broad Institute Genome Sequencing Platform"/>
            <person name="Ma L.-J."/>
            <person name="Dead R."/>
            <person name="Young S.K."/>
            <person name="Zeng Q."/>
            <person name="Gargeya S."/>
            <person name="Fitzgerald M."/>
            <person name="Haas B."/>
            <person name="Abouelleil A."/>
            <person name="Alvarado L."/>
            <person name="Arachchi H.M."/>
            <person name="Berlin A."/>
            <person name="Brown A."/>
            <person name="Chapman S.B."/>
            <person name="Chen Z."/>
            <person name="Dunbar C."/>
            <person name="Freedman E."/>
            <person name="Gearin G."/>
            <person name="Gellesch M."/>
            <person name="Goldberg J."/>
            <person name="Griggs A."/>
            <person name="Gujja S."/>
            <person name="Heiman D."/>
            <person name="Howarth C."/>
            <person name="Larson L."/>
            <person name="Lui A."/>
            <person name="MacDonald P.J.P."/>
            <person name="Mehta T."/>
            <person name="Montmayeur A."/>
            <person name="Murphy C."/>
            <person name="Neiman D."/>
            <person name="Pearson M."/>
            <person name="Priest M."/>
            <person name="Roberts A."/>
            <person name="Saif S."/>
            <person name="Shea T."/>
            <person name="Shenoy N."/>
            <person name="Sisk P."/>
            <person name="Stolte C."/>
            <person name="Sykes S."/>
            <person name="Yandava C."/>
            <person name="Wortman J."/>
            <person name="Nusbaum C."/>
            <person name="Birren B."/>
        </authorList>
    </citation>
    <scope>NUCLEOTIDE SEQUENCE</scope>
    <source>
        <strain evidence="1">R3-111a-1</strain>
    </source>
</reference>
<feature type="non-terminal residue" evidence="1">
    <location>
        <position position="101"/>
    </location>
</feature>
<sequence length="101" mass="11610">LKKCFNVLNRLATGKKRKKIYKRIAYFEKPVKSMLSAIRQSNYRILNVRCGKKYHCLPEKEIKKPLNGTANGLKRSGNGKCISAVFKPIKGRKKSILKLFI</sequence>
<reference evidence="3" key="1">
    <citation type="submission" date="2010-07" db="EMBL/GenBank/DDBJ databases">
        <title>The genome sequence of Gaeumannomyces graminis var. tritici strain R3-111a-1.</title>
        <authorList>
            <consortium name="The Broad Institute Genome Sequencing Platform"/>
            <person name="Ma L.-J."/>
            <person name="Dead R."/>
            <person name="Young S."/>
            <person name="Zeng Q."/>
            <person name="Koehrsen M."/>
            <person name="Alvarado L."/>
            <person name="Berlin A."/>
            <person name="Chapman S.B."/>
            <person name="Chen Z."/>
            <person name="Freedman E."/>
            <person name="Gellesch M."/>
            <person name="Goldberg J."/>
            <person name="Griggs A."/>
            <person name="Gujja S."/>
            <person name="Heilman E.R."/>
            <person name="Heiman D."/>
            <person name="Hepburn T."/>
            <person name="Howarth C."/>
            <person name="Jen D."/>
            <person name="Larson L."/>
            <person name="Mehta T."/>
            <person name="Neiman D."/>
            <person name="Pearson M."/>
            <person name="Roberts A."/>
            <person name="Saif S."/>
            <person name="Shea T."/>
            <person name="Shenoy N."/>
            <person name="Sisk P."/>
            <person name="Stolte C."/>
            <person name="Sykes S."/>
            <person name="Walk T."/>
            <person name="White J."/>
            <person name="Yandava C."/>
            <person name="Haas B."/>
            <person name="Nusbaum C."/>
            <person name="Birren B."/>
        </authorList>
    </citation>
    <scope>NUCLEOTIDE SEQUENCE [LARGE SCALE GENOMIC DNA]</scope>
    <source>
        <strain evidence="3">R3-111a-1</strain>
    </source>
</reference>
<evidence type="ECO:0000313" key="2">
    <source>
        <dbReference type="EnsemblFungi" id="EJT68097"/>
    </source>
</evidence>
<organism evidence="1">
    <name type="scientific">Gaeumannomyces tritici (strain R3-111a-1)</name>
    <name type="common">Wheat and barley take-all root rot fungus</name>
    <name type="synonym">Gaeumannomyces graminis var. tritici</name>
    <dbReference type="NCBI Taxonomy" id="644352"/>
    <lineage>
        <taxon>Eukaryota</taxon>
        <taxon>Fungi</taxon>
        <taxon>Dikarya</taxon>
        <taxon>Ascomycota</taxon>
        <taxon>Pezizomycotina</taxon>
        <taxon>Sordariomycetes</taxon>
        <taxon>Sordariomycetidae</taxon>
        <taxon>Magnaporthales</taxon>
        <taxon>Magnaporthaceae</taxon>
        <taxon>Gaeumannomyces</taxon>
    </lineage>
</organism>
<keyword evidence="3" id="KW-1185">Reference proteome</keyword>
<reference evidence="2" key="5">
    <citation type="submission" date="2018-04" db="UniProtKB">
        <authorList>
            <consortium name="EnsemblFungi"/>
        </authorList>
    </citation>
    <scope>IDENTIFICATION</scope>
    <source>
        <strain evidence="2">R3-111a-1</strain>
    </source>
</reference>
<accession>J8TZC2</accession>
<name>J8TZC2_GAET3</name>
<dbReference type="EnsemblFungi" id="EJT68097">
    <property type="protein sequence ID" value="EJT68097"/>
    <property type="gene ID" value="GGTG_14324"/>
</dbReference>
<evidence type="ECO:0000313" key="3">
    <source>
        <dbReference type="Proteomes" id="UP000006039"/>
    </source>
</evidence>
<gene>
    <name evidence="2" type="primary">20354782</name>
    <name evidence="1" type="ORF">GGTG_14324</name>
</gene>